<reference evidence="12 13" key="1">
    <citation type="journal article" date="2020" name="Microorganisms">
        <title>Osmotic Adaptation and Compatible Solute Biosynthesis of Phototrophic Bacteria as Revealed from Genome Analyses.</title>
        <authorList>
            <person name="Imhoff J.F."/>
            <person name="Rahn T."/>
            <person name="Kunzel S."/>
            <person name="Keller A."/>
            <person name="Neulinger S.C."/>
        </authorList>
    </citation>
    <scope>NUCLEOTIDE SEQUENCE [LARGE SCALE GENOMIC DNA]</scope>
    <source>
        <strain evidence="12 13">DSM 15116</strain>
    </source>
</reference>
<evidence type="ECO:0000313" key="13">
    <source>
        <dbReference type="Proteomes" id="UP000738126"/>
    </source>
</evidence>
<keyword evidence="13" id="KW-1185">Reference proteome</keyword>
<evidence type="ECO:0000256" key="8">
    <source>
        <dbReference type="ARBA" id="ARBA00022989"/>
    </source>
</evidence>
<protein>
    <recommendedName>
        <fullName evidence="11">TonB C-terminal domain-containing protein</fullName>
    </recommendedName>
</protein>
<feature type="non-terminal residue" evidence="12">
    <location>
        <position position="1"/>
    </location>
</feature>
<comment type="similarity">
    <text evidence="2">Belongs to the TonB family.</text>
</comment>
<dbReference type="PANTHER" id="PTHR33446:SF2">
    <property type="entry name" value="PROTEIN TONB"/>
    <property type="match status" value="1"/>
</dbReference>
<keyword evidence="9" id="KW-0472">Membrane</keyword>
<keyword evidence="4" id="KW-1003">Cell membrane</keyword>
<evidence type="ECO:0000256" key="3">
    <source>
        <dbReference type="ARBA" id="ARBA00022448"/>
    </source>
</evidence>
<evidence type="ECO:0000256" key="2">
    <source>
        <dbReference type="ARBA" id="ARBA00006555"/>
    </source>
</evidence>
<comment type="subcellular location">
    <subcellularLocation>
        <location evidence="1">Cell inner membrane</location>
        <topology evidence="1">Single-pass membrane protein</topology>
        <orientation evidence="1">Periplasmic side</orientation>
    </subcellularLocation>
</comment>
<keyword evidence="6" id="KW-0812">Transmembrane</keyword>
<feature type="compositionally biased region" description="Low complexity" evidence="10">
    <location>
        <begin position="1"/>
        <end position="24"/>
    </location>
</feature>
<name>A0ABS1E4V3_9GAMM</name>
<dbReference type="NCBIfam" id="TIGR01352">
    <property type="entry name" value="tonB_Cterm"/>
    <property type="match status" value="1"/>
</dbReference>
<evidence type="ECO:0000256" key="6">
    <source>
        <dbReference type="ARBA" id="ARBA00022692"/>
    </source>
</evidence>
<keyword evidence="8" id="KW-1133">Transmembrane helix</keyword>
<keyword evidence="5" id="KW-0997">Cell inner membrane</keyword>
<dbReference type="RefSeq" id="WP_200257788.1">
    <property type="nucleotide sequence ID" value="NZ_NRSH01000048.1"/>
</dbReference>
<evidence type="ECO:0000313" key="12">
    <source>
        <dbReference type="EMBL" id="MBK1726530.1"/>
    </source>
</evidence>
<feature type="domain" description="TonB C-terminal" evidence="11">
    <location>
        <begin position="39"/>
        <end position="129"/>
    </location>
</feature>
<keyword evidence="7" id="KW-0653">Protein transport</keyword>
<accession>A0ABS1E4V3</accession>
<sequence length="129" mass="13985">PEPGAAPDRSAARAEAPARAPSSRDSPEPGQQARDALKAYKAELRAAIGAHKRYPLMARRLRRQGQVVVEFAVHADGRIADVRIVEGAGAASLERAAREAVEAVGRFRALPGPVQAPRKRFRIAMRFEL</sequence>
<dbReference type="InterPro" id="IPR006260">
    <property type="entry name" value="TonB/TolA_C"/>
</dbReference>
<dbReference type="Gene3D" id="3.30.1150.10">
    <property type="match status" value="1"/>
</dbReference>
<gene>
    <name evidence="12" type="ORF">CKO13_05735</name>
</gene>
<evidence type="ECO:0000256" key="5">
    <source>
        <dbReference type="ARBA" id="ARBA00022519"/>
    </source>
</evidence>
<dbReference type="PANTHER" id="PTHR33446">
    <property type="entry name" value="PROTEIN TONB-RELATED"/>
    <property type="match status" value="1"/>
</dbReference>
<evidence type="ECO:0000256" key="4">
    <source>
        <dbReference type="ARBA" id="ARBA00022475"/>
    </source>
</evidence>
<dbReference type="Proteomes" id="UP000738126">
    <property type="component" value="Unassembled WGS sequence"/>
</dbReference>
<organism evidence="12 13">
    <name type="scientific">Halorhodospira neutriphila</name>
    <dbReference type="NCBI Taxonomy" id="168379"/>
    <lineage>
        <taxon>Bacteria</taxon>
        <taxon>Pseudomonadati</taxon>
        <taxon>Pseudomonadota</taxon>
        <taxon>Gammaproteobacteria</taxon>
        <taxon>Chromatiales</taxon>
        <taxon>Ectothiorhodospiraceae</taxon>
        <taxon>Halorhodospira</taxon>
    </lineage>
</organism>
<evidence type="ECO:0000256" key="9">
    <source>
        <dbReference type="ARBA" id="ARBA00023136"/>
    </source>
</evidence>
<evidence type="ECO:0000256" key="1">
    <source>
        <dbReference type="ARBA" id="ARBA00004383"/>
    </source>
</evidence>
<evidence type="ECO:0000259" key="11">
    <source>
        <dbReference type="PROSITE" id="PS52015"/>
    </source>
</evidence>
<dbReference type="EMBL" id="NRSH01000048">
    <property type="protein sequence ID" value="MBK1726530.1"/>
    <property type="molecule type" value="Genomic_DNA"/>
</dbReference>
<dbReference type="Pfam" id="PF03544">
    <property type="entry name" value="TonB_C"/>
    <property type="match status" value="1"/>
</dbReference>
<evidence type="ECO:0000256" key="10">
    <source>
        <dbReference type="SAM" id="MobiDB-lite"/>
    </source>
</evidence>
<dbReference type="PROSITE" id="PS52015">
    <property type="entry name" value="TONB_CTD"/>
    <property type="match status" value="1"/>
</dbReference>
<comment type="caution">
    <text evidence="12">The sequence shown here is derived from an EMBL/GenBank/DDBJ whole genome shotgun (WGS) entry which is preliminary data.</text>
</comment>
<dbReference type="InterPro" id="IPR051045">
    <property type="entry name" value="TonB-dependent_transducer"/>
</dbReference>
<feature type="region of interest" description="Disordered" evidence="10">
    <location>
        <begin position="1"/>
        <end position="33"/>
    </location>
</feature>
<dbReference type="InterPro" id="IPR037682">
    <property type="entry name" value="TonB_C"/>
</dbReference>
<evidence type="ECO:0000256" key="7">
    <source>
        <dbReference type="ARBA" id="ARBA00022927"/>
    </source>
</evidence>
<dbReference type="SUPFAM" id="SSF74653">
    <property type="entry name" value="TolA/TonB C-terminal domain"/>
    <property type="match status" value="1"/>
</dbReference>
<keyword evidence="3" id="KW-0813">Transport</keyword>
<proteinExistence type="inferred from homology"/>